<feature type="domain" description="Histidine kinase" evidence="8">
    <location>
        <begin position="54"/>
        <end position="271"/>
    </location>
</feature>
<dbReference type="InterPro" id="IPR003661">
    <property type="entry name" value="HisK_dim/P_dom"/>
</dbReference>
<keyword evidence="6" id="KW-0902">Two-component regulatory system</keyword>
<evidence type="ECO:0000256" key="1">
    <source>
        <dbReference type="ARBA" id="ARBA00000085"/>
    </source>
</evidence>
<dbReference type="SMART" id="SM00387">
    <property type="entry name" value="HATPase_c"/>
    <property type="match status" value="1"/>
</dbReference>
<dbReference type="GO" id="GO:0000155">
    <property type="term" value="F:phosphorelay sensor kinase activity"/>
    <property type="evidence" value="ECO:0007669"/>
    <property type="project" value="InterPro"/>
</dbReference>
<dbReference type="InterPro" id="IPR005467">
    <property type="entry name" value="His_kinase_dom"/>
</dbReference>
<dbReference type="InterPro" id="IPR004358">
    <property type="entry name" value="Sig_transdc_His_kin-like_C"/>
</dbReference>
<dbReference type="SUPFAM" id="SSF55874">
    <property type="entry name" value="ATPase domain of HSP90 chaperone/DNA topoisomerase II/histidine kinase"/>
    <property type="match status" value="1"/>
</dbReference>
<keyword evidence="5" id="KW-0418">Kinase</keyword>
<dbReference type="Pfam" id="PF00512">
    <property type="entry name" value="HisKA"/>
    <property type="match status" value="1"/>
</dbReference>
<organism evidence="9">
    <name type="scientific">hydrothermal vent metagenome</name>
    <dbReference type="NCBI Taxonomy" id="652676"/>
    <lineage>
        <taxon>unclassified sequences</taxon>
        <taxon>metagenomes</taxon>
        <taxon>ecological metagenomes</taxon>
    </lineage>
</organism>
<dbReference type="Gene3D" id="1.10.287.130">
    <property type="match status" value="1"/>
</dbReference>
<dbReference type="PROSITE" id="PS50109">
    <property type="entry name" value="HIS_KIN"/>
    <property type="match status" value="1"/>
</dbReference>
<evidence type="ECO:0000313" key="9">
    <source>
        <dbReference type="EMBL" id="VAW28549.1"/>
    </source>
</evidence>
<evidence type="ECO:0000256" key="6">
    <source>
        <dbReference type="ARBA" id="ARBA00023012"/>
    </source>
</evidence>
<sequence>MKKLSEKQIINELSERFEQNRIAVLEQERLMNELEQVNKKLMESESVKTQFLSNIRNEINNPLSSILGLADKLSQKPGDLKQVKYTSSLIHQEAFSLDFQLRNIFTAAELEAGELQPNFGKVDVESLANSVLDKFEHLIERKKLTIELKCTDSLAFITDAGMLSSIIRNLVSNGIEYNKDNGKLILDISIRREKELIINVIDTGVGMLAKDYEVIFDRFVQLETGVTKSHSGHGLGLTVTKAQVELLQGSVHVECIIGKGCSVGISIPIAEEDDIHTFSDSGNVFFFDDDANDSEAEVF</sequence>
<gene>
    <name evidence="9" type="ORF">MNBD_BACTEROID06-1253</name>
</gene>
<evidence type="ECO:0000256" key="4">
    <source>
        <dbReference type="ARBA" id="ARBA00022679"/>
    </source>
</evidence>
<dbReference type="SUPFAM" id="SSF47384">
    <property type="entry name" value="Homodimeric domain of signal transducing histidine kinase"/>
    <property type="match status" value="1"/>
</dbReference>
<dbReference type="AlphaFoldDB" id="A0A3B0UVB6"/>
<dbReference type="EMBL" id="UOES01000419">
    <property type="protein sequence ID" value="VAW28549.1"/>
    <property type="molecule type" value="Genomic_DNA"/>
</dbReference>
<dbReference type="InterPro" id="IPR036890">
    <property type="entry name" value="HATPase_C_sf"/>
</dbReference>
<dbReference type="PANTHER" id="PTHR43711">
    <property type="entry name" value="TWO-COMPONENT HISTIDINE KINASE"/>
    <property type="match status" value="1"/>
</dbReference>
<dbReference type="CDD" id="cd00082">
    <property type="entry name" value="HisKA"/>
    <property type="match status" value="1"/>
</dbReference>
<reference evidence="9" key="1">
    <citation type="submission" date="2018-06" db="EMBL/GenBank/DDBJ databases">
        <authorList>
            <person name="Zhirakovskaya E."/>
        </authorList>
    </citation>
    <scope>NUCLEOTIDE SEQUENCE</scope>
</reference>
<evidence type="ECO:0000256" key="7">
    <source>
        <dbReference type="SAM" id="Coils"/>
    </source>
</evidence>
<keyword evidence="4" id="KW-0808">Transferase</keyword>
<dbReference type="PRINTS" id="PR00344">
    <property type="entry name" value="BCTRLSENSOR"/>
</dbReference>
<dbReference type="EC" id="2.7.13.3" evidence="2"/>
<dbReference type="PANTHER" id="PTHR43711:SF26">
    <property type="entry name" value="SENSOR HISTIDINE KINASE RCSC"/>
    <property type="match status" value="1"/>
</dbReference>
<comment type="catalytic activity">
    <reaction evidence="1">
        <text>ATP + protein L-histidine = ADP + protein N-phospho-L-histidine.</text>
        <dbReference type="EC" id="2.7.13.3"/>
    </reaction>
</comment>
<name>A0A3B0UVB6_9ZZZZ</name>
<proteinExistence type="predicted"/>
<evidence type="ECO:0000256" key="5">
    <source>
        <dbReference type="ARBA" id="ARBA00022777"/>
    </source>
</evidence>
<dbReference type="Gene3D" id="3.30.565.10">
    <property type="entry name" value="Histidine kinase-like ATPase, C-terminal domain"/>
    <property type="match status" value="1"/>
</dbReference>
<evidence type="ECO:0000259" key="8">
    <source>
        <dbReference type="PROSITE" id="PS50109"/>
    </source>
</evidence>
<protein>
    <recommendedName>
        <fullName evidence="2">histidine kinase</fullName>
        <ecNumber evidence="2">2.7.13.3</ecNumber>
    </recommendedName>
</protein>
<dbReference type="InterPro" id="IPR050736">
    <property type="entry name" value="Sensor_HK_Regulatory"/>
</dbReference>
<dbReference type="InterPro" id="IPR036097">
    <property type="entry name" value="HisK_dim/P_sf"/>
</dbReference>
<keyword evidence="3" id="KW-0597">Phosphoprotein</keyword>
<feature type="coiled-coil region" evidence="7">
    <location>
        <begin position="20"/>
        <end position="47"/>
    </location>
</feature>
<dbReference type="SMART" id="SM00388">
    <property type="entry name" value="HisKA"/>
    <property type="match status" value="1"/>
</dbReference>
<dbReference type="InterPro" id="IPR003594">
    <property type="entry name" value="HATPase_dom"/>
</dbReference>
<evidence type="ECO:0000256" key="2">
    <source>
        <dbReference type="ARBA" id="ARBA00012438"/>
    </source>
</evidence>
<accession>A0A3B0UVB6</accession>
<keyword evidence="7" id="KW-0175">Coiled coil</keyword>
<evidence type="ECO:0000256" key="3">
    <source>
        <dbReference type="ARBA" id="ARBA00022553"/>
    </source>
</evidence>
<dbReference type="Pfam" id="PF02518">
    <property type="entry name" value="HATPase_c"/>
    <property type="match status" value="1"/>
</dbReference>